<keyword evidence="7 9" id="KW-0408">Iron</keyword>
<feature type="binding site" description="covalent" evidence="8">
    <location>
        <position position="51"/>
    </location>
    <ligand>
        <name>heme c</name>
        <dbReference type="ChEBI" id="CHEBI:61717"/>
        <label>1</label>
    </ligand>
</feature>
<evidence type="ECO:0000256" key="9">
    <source>
        <dbReference type="PIRSR" id="PIRSR000294-2"/>
    </source>
</evidence>
<evidence type="ECO:0000256" key="8">
    <source>
        <dbReference type="PIRSR" id="PIRSR000294-1"/>
    </source>
</evidence>
<dbReference type="PROSITE" id="PS51007">
    <property type="entry name" value="CYTC"/>
    <property type="match status" value="1"/>
</dbReference>
<keyword evidence="4" id="KW-0732">Signal</keyword>
<comment type="caution">
    <text evidence="11">The sequence shown here is derived from an EMBL/GenBank/DDBJ whole genome shotgun (WGS) entry which is preliminary data.</text>
</comment>
<keyword evidence="3 9" id="KW-0479">Metal-binding</keyword>
<dbReference type="InterPro" id="IPR051395">
    <property type="entry name" value="Cytochrome_c_Peroxidase/MauG"/>
</dbReference>
<dbReference type="InterPro" id="IPR026259">
    <property type="entry name" value="MauG/Cytc_peroxidase"/>
</dbReference>
<dbReference type="SUPFAM" id="SSF46626">
    <property type="entry name" value="Cytochrome c"/>
    <property type="match status" value="2"/>
</dbReference>
<dbReference type="GO" id="GO:0046872">
    <property type="term" value="F:metal ion binding"/>
    <property type="evidence" value="ECO:0007669"/>
    <property type="project" value="UniProtKB-KW"/>
</dbReference>
<dbReference type="Proteomes" id="UP000052138">
    <property type="component" value="Unassembled WGS sequence"/>
</dbReference>
<proteinExistence type="predicted"/>
<evidence type="ECO:0000256" key="1">
    <source>
        <dbReference type="ARBA" id="ARBA00004418"/>
    </source>
</evidence>
<evidence type="ECO:0000256" key="6">
    <source>
        <dbReference type="ARBA" id="ARBA00023002"/>
    </source>
</evidence>
<dbReference type="PIRSF" id="PIRSF000294">
    <property type="entry name" value="Cytochrome-c_peroxidase"/>
    <property type="match status" value="1"/>
</dbReference>
<keyword evidence="5" id="KW-0574">Periplasm</keyword>
<evidence type="ECO:0000313" key="11">
    <source>
        <dbReference type="EMBL" id="KRP25334.1"/>
    </source>
</evidence>
<feature type="binding site" description="axial binding residue" evidence="9">
    <location>
        <position position="237"/>
    </location>
    <ligand>
        <name>heme c</name>
        <dbReference type="ChEBI" id="CHEBI:61717"/>
        <label>2</label>
    </ligand>
    <ligandPart>
        <name>Fe</name>
        <dbReference type="ChEBI" id="CHEBI:18248"/>
    </ligandPart>
</feature>
<comment type="cofactor">
    <cofactor evidence="8">
        <name>heme</name>
        <dbReference type="ChEBI" id="CHEBI:30413"/>
    </cofactor>
    <text evidence="8">Binds 2 heme groups.</text>
</comment>
<feature type="domain" description="Cytochrome c" evidence="10">
    <location>
        <begin position="218"/>
        <end position="337"/>
    </location>
</feature>
<dbReference type="GO" id="GO:0009055">
    <property type="term" value="F:electron transfer activity"/>
    <property type="evidence" value="ECO:0007669"/>
    <property type="project" value="InterPro"/>
</dbReference>
<evidence type="ECO:0000259" key="10">
    <source>
        <dbReference type="PROSITE" id="PS51007"/>
    </source>
</evidence>
<gene>
    <name evidence="11" type="ORF">ABS30_10975</name>
</gene>
<comment type="PTM">
    <text evidence="8">Binds 2 heme groups per subunit.</text>
</comment>
<feature type="binding site" description="covalent" evidence="8">
    <location>
        <position position="233"/>
    </location>
    <ligand>
        <name>heme c</name>
        <dbReference type="ChEBI" id="CHEBI:61717"/>
        <label>2</label>
    </ligand>
</feature>
<evidence type="ECO:0000256" key="7">
    <source>
        <dbReference type="ARBA" id="ARBA00023004"/>
    </source>
</evidence>
<dbReference type="GO" id="GO:0004130">
    <property type="term" value="F:cytochrome-c peroxidase activity"/>
    <property type="evidence" value="ECO:0007669"/>
    <property type="project" value="TreeGrafter"/>
</dbReference>
<accession>A0A0R2WNE7</accession>
<organism evidence="11 12">
    <name type="scientific">OM182 bacterium BACL3 MAG-120924-bin41</name>
    <dbReference type="NCBI Taxonomy" id="1655632"/>
    <lineage>
        <taxon>Bacteria</taxon>
        <taxon>Pseudomonadati</taxon>
        <taxon>Pseudomonadota</taxon>
        <taxon>Gammaproteobacteria</taxon>
        <taxon>OMG group</taxon>
        <taxon>OM182 clade</taxon>
    </lineage>
</organism>
<dbReference type="Gene3D" id="1.10.760.10">
    <property type="entry name" value="Cytochrome c-like domain"/>
    <property type="match status" value="2"/>
</dbReference>
<dbReference type="InterPro" id="IPR036909">
    <property type="entry name" value="Cyt_c-like_dom_sf"/>
</dbReference>
<keyword evidence="2 8" id="KW-0349">Heme</keyword>
<evidence type="ECO:0000256" key="2">
    <source>
        <dbReference type="ARBA" id="ARBA00022617"/>
    </source>
</evidence>
<feature type="binding site" description="covalent" evidence="8">
    <location>
        <position position="236"/>
    </location>
    <ligand>
        <name>heme c</name>
        <dbReference type="ChEBI" id="CHEBI:61717"/>
        <label>2</label>
    </ligand>
</feature>
<dbReference type="EMBL" id="LIDJ01000559">
    <property type="protein sequence ID" value="KRP25334.1"/>
    <property type="molecule type" value="Genomic_DNA"/>
</dbReference>
<comment type="subcellular location">
    <subcellularLocation>
        <location evidence="1">Periplasm</location>
    </subcellularLocation>
</comment>
<dbReference type="PANTHER" id="PTHR30600">
    <property type="entry name" value="CYTOCHROME C PEROXIDASE-RELATED"/>
    <property type="match status" value="1"/>
</dbReference>
<evidence type="ECO:0000256" key="3">
    <source>
        <dbReference type="ARBA" id="ARBA00022723"/>
    </source>
</evidence>
<dbReference type="GO" id="GO:0042597">
    <property type="term" value="C:periplasmic space"/>
    <property type="evidence" value="ECO:0007669"/>
    <property type="project" value="UniProtKB-SubCell"/>
</dbReference>
<dbReference type="Pfam" id="PF03150">
    <property type="entry name" value="CCP_MauG"/>
    <property type="match status" value="1"/>
</dbReference>
<feature type="binding site" description="axial binding residue" evidence="9">
    <location>
        <position position="52"/>
    </location>
    <ligand>
        <name>heme c</name>
        <dbReference type="ChEBI" id="CHEBI:61717"/>
        <label>1</label>
    </ligand>
    <ligandPart>
        <name>Fe</name>
        <dbReference type="ChEBI" id="CHEBI:18248"/>
    </ligandPart>
</feature>
<sequence length="383" mass="41641">MQASLSLNQLPALPADPSNAQADNPDAAELGHALYFDTRLSSTGAVACATCHKPERMFTDGLKLAVGAGIGNRHTPSLVGLSYSPWFYWDGRKDSQWAQALAPLEAKHEHATTRSDLARLILSDADYATRYRSAFGALPGFDIPAGASPLGDDTERAKWEGLPMAEQQAINEIFTNVGKALAAYQRKIQPGRARFDDYADRLSRDDSALVAQGDELAADELQGLRLFIGKAMCVTCHNGPLFTNHEFHNTGVLANPGELPSMARYDGVRIARLDPFNCLGEFSDAESAQCTELRFARDTNDLVGANKTPTLRNVDLTAPYMHGGQIADLAAVIRHYNEAPTSMLSHNEAKPLGLRPPELRALEAFMHTLTAPLATDSRWLEAP</sequence>
<evidence type="ECO:0000256" key="5">
    <source>
        <dbReference type="ARBA" id="ARBA00022764"/>
    </source>
</evidence>
<reference evidence="11 12" key="1">
    <citation type="submission" date="2015-10" db="EMBL/GenBank/DDBJ databases">
        <title>Metagenome-Assembled Genomes uncover a global brackish microbiome.</title>
        <authorList>
            <person name="Hugerth L.W."/>
            <person name="Larsson J."/>
            <person name="Alneberg J."/>
            <person name="Lindh M.V."/>
            <person name="Legrand C."/>
            <person name="Pinhassi J."/>
            <person name="Andersson A.F."/>
        </authorList>
    </citation>
    <scope>NUCLEOTIDE SEQUENCE [LARGE SCALE GENOMIC DNA]</scope>
    <source>
        <strain evidence="11">BACL3 MAG-120924-bin41</strain>
    </source>
</reference>
<evidence type="ECO:0000313" key="12">
    <source>
        <dbReference type="Proteomes" id="UP000052138"/>
    </source>
</evidence>
<dbReference type="AlphaFoldDB" id="A0A0R2WNE7"/>
<dbReference type="InterPro" id="IPR009056">
    <property type="entry name" value="Cyt_c-like_dom"/>
</dbReference>
<feature type="binding site" description="covalent" evidence="8">
    <location>
        <position position="48"/>
    </location>
    <ligand>
        <name>heme c</name>
        <dbReference type="ChEBI" id="CHEBI:61717"/>
        <label>1</label>
    </ligand>
</feature>
<dbReference type="GO" id="GO:0020037">
    <property type="term" value="F:heme binding"/>
    <property type="evidence" value="ECO:0007669"/>
    <property type="project" value="InterPro"/>
</dbReference>
<evidence type="ECO:0000256" key="4">
    <source>
        <dbReference type="ARBA" id="ARBA00022729"/>
    </source>
</evidence>
<dbReference type="InterPro" id="IPR004852">
    <property type="entry name" value="Di-haem_cyt_c_peroxidsae"/>
</dbReference>
<protein>
    <recommendedName>
        <fullName evidence="10">Cytochrome c domain-containing protein</fullName>
    </recommendedName>
</protein>
<keyword evidence="6" id="KW-0560">Oxidoreductase</keyword>
<name>A0A0R2WNE7_9GAMM</name>